<reference evidence="12" key="1">
    <citation type="submission" date="2025-08" db="UniProtKB">
        <authorList>
            <consortium name="Ensembl"/>
        </authorList>
    </citation>
    <scope>IDENTIFICATION</scope>
</reference>
<dbReference type="InterPro" id="IPR055439">
    <property type="entry name" value="Beta-prop_EML_1st"/>
</dbReference>
<evidence type="ECO:0000256" key="2">
    <source>
        <dbReference type="ARBA" id="ARBA00022490"/>
    </source>
</evidence>
<evidence type="ECO:0000259" key="11">
    <source>
        <dbReference type="Pfam" id="PF23409"/>
    </source>
</evidence>
<evidence type="ECO:0000256" key="1">
    <source>
        <dbReference type="ARBA" id="ARBA00004430"/>
    </source>
</evidence>
<evidence type="ECO:0000256" key="9">
    <source>
        <dbReference type="SAM" id="Coils"/>
    </source>
</evidence>
<dbReference type="OMA" id="FIMDRVH"/>
<evidence type="ECO:0000256" key="7">
    <source>
        <dbReference type="ARBA" id="ARBA00023273"/>
    </source>
</evidence>
<feature type="repeat" description="WD" evidence="8">
    <location>
        <begin position="495"/>
        <end position="526"/>
    </location>
</feature>
<proteinExistence type="predicted"/>
<evidence type="ECO:0000256" key="8">
    <source>
        <dbReference type="PROSITE-ProRule" id="PRU00221"/>
    </source>
</evidence>
<evidence type="ECO:0000256" key="5">
    <source>
        <dbReference type="ARBA" id="ARBA00023054"/>
    </source>
</evidence>
<dbReference type="SUPFAM" id="SSF50978">
    <property type="entry name" value="WD40 repeat-like"/>
    <property type="match status" value="1"/>
</dbReference>
<dbReference type="InterPro" id="IPR015943">
    <property type="entry name" value="WD40/YVTN_repeat-like_dom_sf"/>
</dbReference>
<dbReference type="GO" id="GO:0005930">
    <property type="term" value="C:axoneme"/>
    <property type="evidence" value="ECO:0007669"/>
    <property type="project" value="UniProtKB-SubCell"/>
</dbReference>
<dbReference type="PANTHER" id="PTHR14885">
    <property type="entry name" value="CILIA- AND FLAGELLA-ASSOCIATED PROTEIN 43-RELATED"/>
    <property type="match status" value="1"/>
</dbReference>
<dbReference type="InterPro" id="IPR036322">
    <property type="entry name" value="WD40_repeat_dom_sf"/>
</dbReference>
<dbReference type="Pfam" id="PF00400">
    <property type="entry name" value="WD40"/>
    <property type="match status" value="3"/>
</dbReference>
<dbReference type="GeneTree" id="ENSGT00940000161555"/>
<name>A0A8C4ZLP0_GADMO</name>
<dbReference type="Pfam" id="PF23409">
    <property type="entry name" value="Beta-prop_EML"/>
    <property type="match status" value="1"/>
</dbReference>
<evidence type="ECO:0000313" key="13">
    <source>
        <dbReference type="Proteomes" id="UP000694546"/>
    </source>
</evidence>
<dbReference type="AlphaFoldDB" id="A0A8C4ZLP0"/>
<keyword evidence="7" id="KW-0966">Cell projection</keyword>
<feature type="region of interest" description="Disordered" evidence="10">
    <location>
        <begin position="627"/>
        <end position="657"/>
    </location>
</feature>
<evidence type="ECO:0000256" key="6">
    <source>
        <dbReference type="ARBA" id="ARBA00023212"/>
    </source>
</evidence>
<dbReference type="PANTHER" id="PTHR14885:SF3">
    <property type="entry name" value="CILIA- AND FLAGELLA-ASSOCIATED PROTEIN 44"/>
    <property type="match status" value="1"/>
</dbReference>
<evidence type="ECO:0000313" key="12">
    <source>
        <dbReference type="Ensembl" id="ENSGMOP00000017808.2"/>
    </source>
</evidence>
<feature type="coiled-coil region" evidence="9">
    <location>
        <begin position="1278"/>
        <end position="1305"/>
    </location>
</feature>
<feature type="coiled-coil region" evidence="9">
    <location>
        <begin position="1188"/>
        <end position="1243"/>
    </location>
</feature>
<feature type="compositionally biased region" description="Basic and acidic residues" evidence="10">
    <location>
        <begin position="627"/>
        <end position="639"/>
    </location>
</feature>
<dbReference type="SUPFAM" id="SSF101908">
    <property type="entry name" value="Putative isomerase YbhE"/>
    <property type="match status" value="1"/>
</dbReference>
<organism evidence="12 13">
    <name type="scientific">Gadus morhua</name>
    <name type="common">Atlantic cod</name>
    <dbReference type="NCBI Taxonomy" id="8049"/>
    <lineage>
        <taxon>Eukaryota</taxon>
        <taxon>Metazoa</taxon>
        <taxon>Chordata</taxon>
        <taxon>Craniata</taxon>
        <taxon>Vertebrata</taxon>
        <taxon>Euteleostomi</taxon>
        <taxon>Actinopterygii</taxon>
        <taxon>Neopterygii</taxon>
        <taxon>Teleostei</taxon>
        <taxon>Neoteleostei</taxon>
        <taxon>Acanthomorphata</taxon>
        <taxon>Zeiogadaria</taxon>
        <taxon>Gadariae</taxon>
        <taxon>Gadiformes</taxon>
        <taxon>Gadoidei</taxon>
        <taxon>Gadidae</taxon>
        <taxon>Gadus</taxon>
    </lineage>
</organism>
<reference evidence="12" key="2">
    <citation type="submission" date="2025-09" db="UniProtKB">
        <authorList>
            <consortium name="Ensembl"/>
        </authorList>
    </citation>
    <scope>IDENTIFICATION</scope>
</reference>
<keyword evidence="13" id="KW-1185">Reference proteome</keyword>
<dbReference type="Ensembl" id="ENSGMOT00000018247.2">
    <property type="protein sequence ID" value="ENSGMOP00000017808.2"/>
    <property type="gene ID" value="ENSGMOG00000016570.2"/>
</dbReference>
<keyword evidence="3 8" id="KW-0853">WD repeat</keyword>
<keyword evidence="2" id="KW-0963">Cytoplasm</keyword>
<dbReference type="InterPro" id="IPR001680">
    <property type="entry name" value="WD40_rpt"/>
</dbReference>
<dbReference type="Gene3D" id="2.130.10.10">
    <property type="entry name" value="YVTN repeat-like/Quinoprotein amine dehydrogenase"/>
    <property type="match status" value="3"/>
</dbReference>
<dbReference type="GO" id="GO:0003341">
    <property type="term" value="P:cilium movement"/>
    <property type="evidence" value="ECO:0007669"/>
    <property type="project" value="UniProtKB-ARBA"/>
</dbReference>
<dbReference type="PROSITE" id="PS50082">
    <property type="entry name" value="WD_REPEATS_2"/>
    <property type="match status" value="1"/>
</dbReference>
<keyword evidence="5 9" id="KW-0175">Coiled coil</keyword>
<keyword evidence="4" id="KW-0677">Repeat</keyword>
<evidence type="ECO:0000256" key="4">
    <source>
        <dbReference type="ARBA" id="ARBA00022737"/>
    </source>
</evidence>
<feature type="region of interest" description="Disordered" evidence="10">
    <location>
        <begin position="1"/>
        <end position="27"/>
    </location>
</feature>
<evidence type="ECO:0000256" key="10">
    <source>
        <dbReference type="SAM" id="MobiDB-lite"/>
    </source>
</evidence>
<sequence length="1363" mass="152749">DLPPSPLPSIDAESNGVSPEQPENEEDVATRLPVDMYYQYDELYSKPFATPDSDIPENLLNLSHSFGYDCGRRANLQLLDESTLAFIAGNVLVMLDISTKQQHYLRSCSGGGIGAIMSHPSKEYFAVAEKGHQPFIVVYEYPSLQPYRILRGGTALAYSYVDFSPDGSLLASMGSAPDYMLTLWDWKHEQVVLRCKAFSQEVYRVTFSPENPAHMTTSGSGHIKFWKMASTFTGLKLQGLLGMFGKTSLTDIECYVELPDGKVVSGSKWGNMLVWDGGLIKVEVCRKNKKTCHAGTIQQFSLDKGELMSIGADGAIRTWDFEILNTANASNDSGLFEMEPMNELRMGGNASLCSLVKSSVPESSIWFAQDSNGGVWRLDLSFSNISEEPTCLFTCHAGVIQGMDVSRASHLMATTALDCSVKVFDFLSKTELTCSQFKQGGTALIWAPSLVNEKGGLLVTGFQDGVVRLLELLDPQGVHALAGSGDAELRLKQALKPHNAPVTAIAYERNGEVLATGSAEGTVFFFAVGEEYKPIGLINVPGPVQGLEWSPYSDCKSTLLVFCRSGHVVEVQPPEPVDQNTAKTYRLSGLPTRTFHFRSIRSRIKVLFSREEEVARRRVIKEARRIKSEERRRKAKEQGLEPTEEDLQEEEDDEGDLPSIFIPEPPSPLFCGFRSEPGMFWLSMGGYDSGFLYHCRFSEEDQDRDPKGEPQDEPFAFLAVHNADGDPIHTVSFSEDQQLMLCGMHSGVLRAYPLGPADQRSLSSLGAYWALSLHDNQYGHLRHARFSHDGRFVLTAGEDGNIFSLSVPLPREHSPIETAKQRLELDRLKQQAEASKTERRGEMTQLRKRFRELLRLNDGLPERVRLHRTVYTHTHLPTLMLFETVPFLSYLNFSYAAKPDENCEDPADVLAIKQAIENMGDFKLKTDKDYSVPEHLRTSADKKRADLVYAKKTEMNARVVALRDAKVRLVSRQRRWSRRLQRVGQQLPPHLVRPLPAPLVLRPEEVPERRLQYSRATLERYAALRADGSDSSRTAGARDMAEARAGFDGELRLLRHQKLELDCQVKRADLQHVTLFQELLLLQDFEDSQSPLQGRLQDQLDGCGEQLEAKRDDIGKLQESDQAMMAALQVSVGKNHPFSDFLTRVFKKKIKRVKAKEPGEEEGEWEKGASVCVCVCLFEMVIQMREQRLDLEDHLAEEKAAAESLKKEYDSLAKKLKVVQASVKAAEEQLEMLSRELQQRLNQLYVVVPLRLHQIEFVRGGTVPSDLSQAVVVGRGVVPGLQTRVQGLQAEKQQQREQYRLARQQNVLLLRHRAHMEAQLLGGTAPCWGHTLGGVGGHHAGLTHWRGGRHHVEHTHWRGGSTM</sequence>
<keyword evidence="6" id="KW-0206">Cytoskeleton</keyword>
<dbReference type="Proteomes" id="UP000694546">
    <property type="component" value="Chromosome 23"/>
</dbReference>
<comment type="subcellular location">
    <subcellularLocation>
        <location evidence="1">Cytoplasm</location>
        <location evidence="1">Cytoskeleton</location>
        <location evidence="1">Cilium axoneme</location>
    </subcellularLocation>
</comment>
<protein>
    <recommendedName>
        <fullName evidence="11">EML-like first beta-propeller domain-containing protein</fullName>
    </recommendedName>
</protein>
<dbReference type="SMART" id="SM00320">
    <property type="entry name" value="WD40"/>
    <property type="match status" value="8"/>
</dbReference>
<feature type="domain" description="EML-like first beta-propeller" evidence="11">
    <location>
        <begin position="101"/>
        <end position="326"/>
    </location>
</feature>
<accession>A0A8C4ZLP0</accession>
<evidence type="ECO:0000256" key="3">
    <source>
        <dbReference type="ARBA" id="ARBA00022574"/>
    </source>
</evidence>
<feature type="compositionally biased region" description="Acidic residues" evidence="10">
    <location>
        <begin position="642"/>
        <end position="656"/>
    </location>
</feature>